<dbReference type="InterPro" id="IPR011006">
    <property type="entry name" value="CheY-like_superfamily"/>
</dbReference>
<feature type="modified residue" description="4-aspartylphosphate" evidence="1">
    <location>
        <position position="55"/>
    </location>
</feature>
<dbReference type="GO" id="GO:0003677">
    <property type="term" value="F:DNA binding"/>
    <property type="evidence" value="ECO:0007669"/>
    <property type="project" value="UniProtKB-KW"/>
</dbReference>
<reference evidence="5" key="1">
    <citation type="submission" date="2024-06" db="EMBL/GenBank/DDBJ databases">
        <title>Hwangdonia haimaensis gen. nov., sp. nov., a member of the family Flavobacteriaceae isolated from the haima cold seep.</title>
        <authorList>
            <person name="Li J."/>
        </authorList>
    </citation>
    <scope>NUCLEOTIDE SEQUENCE [LARGE SCALE GENOMIC DNA]</scope>
    <source>
        <strain evidence="5">SCSIO 19198</strain>
    </source>
</reference>
<dbReference type="Proteomes" id="UP001302486">
    <property type="component" value="Chromosome"/>
</dbReference>
<organism evidence="4 5">
    <name type="scientific">Hwangdonia lutea</name>
    <dbReference type="NCBI Taxonomy" id="3075823"/>
    <lineage>
        <taxon>Bacteria</taxon>
        <taxon>Pseudomonadati</taxon>
        <taxon>Bacteroidota</taxon>
        <taxon>Flavobacteriia</taxon>
        <taxon>Flavobacteriales</taxon>
        <taxon>Flavobacteriaceae</taxon>
        <taxon>Hwangdonia</taxon>
    </lineage>
</organism>
<dbReference type="InterPro" id="IPR046947">
    <property type="entry name" value="LytR-like"/>
</dbReference>
<dbReference type="Pfam" id="PF00072">
    <property type="entry name" value="Response_reg"/>
    <property type="match status" value="1"/>
</dbReference>
<dbReference type="PANTHER" id="PTHR37299">
    <property type="entry name" value="TRANSCRIPTIONAL REGULATOR-RELATED"/>
    <property type="match status" value="1"/>
</dbReference>
<sequence>MIKAIIIDDEQHCIDRLVTLLKPHKNTVKLVGQFTNVKTGIDGVKALKPNVLFLDVQIHDSTGFDVLRALGHFDFEVIFTTSFEKYAVQAFKFSATDYLLKPIDKQDFDEALEKLYEKIEARDFSKKVEHLLANISQKDNHKKIAIPTAEGLEFLDVSDIIRCESDVNYTLVYTTYQKKIVVSKTLKWFENLLGNCNFFRVHNSHLINLDYIKKYTKGKGGYVTLTDNSVIEVSTRKKEGFLKVLNP</sequence>
<dbReference type="Pfam" id="PF04397">
    <property type="entry name" value="LytTR"/>
    <property type="match status" value="1"/>
</dbReference>
<gene>
    <name evidence="4" type="ORF">RNZ46_00190</name>
</gene>
<evidence type="ECO:0000313" key="4">
    <source>
        <dbReference type="EMBL" id="WOD43700.1"/>
    </source>
</evidence>
<dbReference type="AlphaFoldDB" id="A0AA97ENI7"/>
<dbReference type="InterPro" id="IPR001789">
    <property type="entry name" value="Sig_transdc_resp-reg_receiver"/>
</dbReference>
<keyword evidence="1" id="KW-0597">Phosphoprotein</keyword>
<dbReference type="KEGG" id="hws:RNZ46_00190"/>
<dbReference type="Gene3D" id="3.40.50.2300">
    <property type="match status" value="1"/>
</dbReference>
<dbReference type="SMART" id="SM00850">
    <property type="entry name" value="LytTR"/>
    <property type="match status" value="1"/>
</dbReference>
<dbReference type="PANTHER" id="PTHR37299:SF1">
    <property type="entry name" value="STAGE 0 SPORULATION PROTEIN A HOMOLOG"/>
    <property type="match status" value="1"/>
</dbReference>
<evidence type="ECO:0000259" key="2">
    <source>
        <dbReference type="PROSITE" id="PS50110"/>
    </source>
</evidence>
<evidence type="ECO:0000313" key="5">
    <source>
        <dbReference type="Proteomes" id="UP001302486"/>
    </source>
</evidence>
<dbReference type="GO" id="GO:0000156">
    <property type="term" value="F:phosphorelay response regulator activity"/>
    <property type="evidence" value="ECO:0007669"/>
    <property type="project" value="InterPro"/>
</dbReference>
<proteinExistence type="predicted"/>
<feature type="domain" description="HTH LytTR-type" evidence="3">
    <location>
        <begin position="144"/>
        <end position="247"/>
    </location>
</feature>
<evidence type="ECO:0000259" key="3">
    <source>
        <dbReference type="PROSITE" id="PS50930"/>
    </source>
</evidence>
<dbReference type="RefSeq" id="WP_316983382.1">
    <property type="nucleotide sequence ID" value="NZ_CP136521.1"/>
</dbReference>
<dbReference type="EMBL" id="CP136521">
    <property type="protein sequence ID" value="WOD43700.1"/>
    <property type="molecule type" value="Genomic_DNA"/>
</dbReference>
<keyword evidence="4" id="KW-0238">DNA-binding</keyword>
<evidence type="ECO:0000256" key="1">
    <source>
        <dbReference type="PROSITE-ProRule" id="PRU00169"/>
    </source>
</evidence>
<keyword evidence="5" id="KW-1185">Reference proteome</keyword>
<name>A0AA97ENI7_9FLAO</name>
<dbReference type="SUPFAM" id="SSF52172">
    <property type="entry name" value="CheY-like"/>
    <property type="match status" value="1"/>
</dbReference>
<dbReference type="InterPro" id="IPR007492">
    <property type="entry name" value="LytTR_DNA-bd_dom"/>
</dbReference>
<dbReference type="PROSITE" id="PS50110">
    <property type="entry name" value="RESPONSE_REGULATORY"/>
    <property type="match status" value="1"/>
</dbReference>
<feature type="domain" description="Response regulatory" evidence="2">
    <location>
        <begin position="3"/>
        <end position="116"/>
    </location>
</feature>
<accession>A0AA97ENI7</accession>
<dbReference type="PROSITE" id="PS50930">
    <property type="entry name" value="HTH_LYTTR"/>
    <property type="match status" value="1"/>
</dbReference>
<protein>
    <submittedName>
        <fullName evidence="4">LytTR family DNA-binding domain-containing protein</fullName>
    </submittedName>
</protein>
<dbReference type="Gene3D" id="2.40.50.1020">
    <property type="entry name" value="LytTr DNA-binding domain"/>
    <property type="match status" value="1"/>
</dbReference>
<dbReference type="SMART" id="SM00448">
    <property type="entry name" value="REC"/>
    <property type="match status" value="1"/>
</dbReference>